<keyword evidence="5 9" id="KW-0010">Activator</keyword>
<evidence type="ECO:0000256" key="11">
    <source>
        <dbReference type="SAM" id="Phobius"/>
    </source>
</evidence>
<feature type="compositionally biased region" description="Polar residues" evidence="10">
    <location>
        <begin position="185"/>
        <end position="206"/>
    </location>
</feature>
<keyword evidence="14" id="KW-1185">Reference proteome</keyword>
<evidence type="ECO:0000256" key="10">
    <source>
        <dbReference type="SAM" id="MobiDB-lite"/>
    </source>
</evidence>
<keyword evidence="11" id="KW-1133">Transmembrane helix</keyword>
<dbReference type="PANTHER" id="PTHR13224">
    <property type="entry name" value="THYROID HORMONE RECEPTOR-ASSOCIATED PROTEIN-RELATED"/>
    <property type="match status" value="1"/>
</dbReference>
<accession>A0A9W8AXZ9</accession>
<keyword evidence="6 9" id="KW-0804">Transcription</keyword>
<dbReference type="GO" id="GO:0016592">
    <property type="term" value="C:mediator complex"/>
    <property type="evidence" value="ECO:0007669"/>
    <property type="project" value="InterPro"/>
</dbReference>
<evidence type="ECO:0000313" key="13">
    <source>
        <dbReference type="EMBL" id="KAJ1968127.1"/>
    </source>
</evidence>
<comment type="caution">
    <text evidence="13">The sequence shown here is derived from an EMBL/GenBank/DDBJ whole genome shotgun (WGS) entry which is preliminary data.</text>
</comment>
<dbReference type="AlphaFoldDB" id="A0A9W8AXZ9"/>
<keyword evidence="4 9" id="KW-0805">Transcription regulation</keyword>
<keyword evidence="11" id="KW-0812">Transmembrane</keyword>
<feature type="region of interest" description="Disordered" evidence="10">
    <location>
        <begin position="185"/>
        <end position="211"/>
    </location>
</feature>
<comment type="subcellular location">
    <subcellularLocation>
        <location evidence="1 9">Nucleus</location>
    </subcellularLocation>
</comment>
<dbReference type="OrthoDB" id="4139168at2759"/>
<dbReference type="Pfam" id="PF11635">
    <property type="entry name" value="Med16_N"/>
    <property type="match status" value="1"/>
</dbReference>
<evidence type="ECO:0000256" key="6">
    <source>
        <dbReference type="ARBA" id="ARBA00023163"/>
    </source>
</evidence>
<gene>
    <name evidence="9" type="primary">MED16</name>
    <name evidence="13" type="ORF">IWQ62_001436</name>
</gene>
<dbReference type="PANTHER" id="PTHR13224:SF6">
    <property type="entry name" value="MEDIATOR OF RNA POLYMERASE II TRANSCRIPTION SUBUNIT 16"/>
    <property type="match status" value="1"/>
</dbReference>
<feature type="domain" description="Mediator complex subunit Med16 N-terminal" evidence="12">
    <location>
        <begin position="12"/>
        <end position="205"/>
    </location>
</feature>
<name>A0A9W8AXZ9_9FUNG</name>
<reference evidence="13" key="1">
    <citation type="submission" date="2022-07" db="EMBL/GenBank/DDBJ databases">
        <title>Phylogenomic reconstructions and comparative analyses of Kickxellomycotina fungi.</title>
        <authorList>
            <person name="Reynolds N.K."/>
            <person name="Stajich J.E."/>
            <person name="Barry K."/>
            <person name="Grigoriev I.V."/>
            <person name="Crous P."/>
            <person name="Smith M.E."/>
        </authorList>
    </citation>
    <scope>NUCLEOTIDE SEQUENCE</scope>
    <source>
        <strain evidence="13">RSA 1196</strain>
    </source>
</reference>
<sequence length="837" mass="92043">MVRRPLVGPRNPFGMLAFLVVTSGGGVHFYYQYGGALFTSTSASLYCTGLHDQARSHLQVAQLSLDHEGNYVLVTGTGMEDTCTDVRVYRISVDFNQEPAPKISMVSRSQVIIPPPSLPEADQINVHSVAKCHTSIIQVLILPASMVPHGTTRFILLLHRSPGVSPGHSVGSSCVQLWEIKTQTTSPTAELKTNNKTDQVSTSSETLPYERSSRLAEHTGPNGNTILSLSLIHCARPHLAVFYQSGMVKIMDYATLVEDTESPMAITVPTLGVPLTKVRLSENEWLVTAMTANQTRLACPLVDWDRLTPEGLQSILLVTANALARVILNRLESLDIVAGLGTIPQRLNDRVSLLEGVVTGAYCRTFATINTKDLQPWHADARTLRFGLATLLPLYCRLPRFRIQYTLTFTVLQVMATWDSLSSYSPTTNPALLQPNDSWLTVNFMQDLGPNVRLLRWAIDVALALVRDGYLLLNTYYVDVMQGIVAEKPSRPGAEIVPTSPSRCLLLLYPFFRQQLHQLLQLSAHLLNQGESLLAKHGLGDKRVVLADFTRFVRTRMPLKLESLLHLFSQLELSLTSPPEPSGIVRLANHPCFHAHILATGQLDFTRGIIAKNLTHELDSKDLAAVASQLGTQINAMLAAENVSSQLIFYPTGWLDLGFPLTEISTIGVATLKETYRNPVKLVVPEHHLGPSLNPLVQVMGKTGAKGEHLDSQVMNCTTNNASASLPPTPPEDVVDQPPAVQNLPFELHQGRCQYLDVILKVPVVKITTPGVRCCTQCYRYTAAFVPKSPNTTAAEIGGVMLTTPRNSSDEIPTAMEPKWLSRYQRCCPCGGKWIEV</sequence>
<dbReference type="InterPro" id="IPR021665">
    <property type="entry name" value="Mediator_Med16_N"/>
</dbReference>
<evidence type="ECO:0000256" key="4">
    <source>
        <dbReference type="ARBA" id="ARBA00023015"/>
    </source>
</evidence>
<dbReference type="GO" id="GO:0045893">
    <property type="term" value="P:positive regulation of DNA-templated transcription"/>
    <property type="evidence" value="ECO:0007669"/>
    <property type="project" value="TreeGrafter"/>
</dbReference>
<protein>
    <recommendedName>
        <fullName evidence="3 9">Mediator of RNA polymerase II transcription subunit 16</fullName>
    </recommendedName>
    <alternativeName>
        <fullName evidence="8 9">Mediator complex subunit 16</fullName>
    </alternativeName>
</protein>
<keyword evidence="11" id="KW-0472">Membrane</keyword>
<proteinExistence type="inferred from homology"/>
<dbReference type="EMBL" id="JANBPY010000228">
    <property type="protein sequence ID" value="KAJ1968127.1"/>
    <property type="molecule type" value="Genomic_DNA"/>
</dbReference>
<feature type="transmembrane region" description="Helical" evidence="11">
    <location>
        <begin position="12"/>
        <end position="31"/>
    </location>
</feature>
<evidence type="ECO:0000256" key="9">
    <source>
        <dbReference type="RuleBase" id="RU364149"/>
    </source>
</evidence>
<evidence type="ECO:0000256" key="2">
    <source>
        <dbReference type="ARBA" id="ARBA00006543"/>
    </source>
</evidence>
<evidence type="ECO:0000256" key="3">
    <source>
        <dbReference type="ARBA" id="ARBA00019614"/>
    </source>
</evidence>
<comment type="subunit">
    <text evidence="9">Component of the Mediator complex.</text>
</comment>
<comment type="similarity">
    <text evidence="2 9">Belongs to the Mediator complex subunit 16 family.</text>
</comment>
<evidence type="ECO:0000313" key="14">
    <source>
        <dbReference type="Proteomes" id="UP001150925"/>
    </source>
</evidence>
<evidence type="ECO:0000256" key="5">
    <source>
        <dbReference type="ARBA" id="ARBA00023159"/>
    </source>
</evidence>
<evidence type="ECO:0000256" key="7">
    <source>
        <dbReference type="ARBA" id="ARBA00023242"/>
    </source>
</evidence>
<organism evidence="13 14">
    <name type="scientific">Dispira parvispora</name>
    <dbReference type="NCBI Taxonomy" id="1520584"/>
    <lineage>
        <taxon>Eukaryota</taxon>
        <taxon>Fungi</taxon>
        <taxon>Fungi incertae sedis</taxon>
        <taxon>Zoopagomycota</taxon>
        <taxon>Kickxellomycotina</taxon>
        <taxon>Dimargaritomycetes</taxon>
        <taxon>Dimargaritales</taxon>
        <taxon>Dimargaritaceae</taxon>
        <taxon>Dispira</taxon>
    </lineage>
</organism>
<dbReference type="Proteomes" id="UP001150925">
    <property type="component" value="Unassembled WGS sequence"/>
</dbReference>
<evidence type="ECO:0000256" key="1">
    <source>
        <dbReference type="ARBA" id="ARBA00004123"/>
    </source>
</evidence>
<keyword evidence="7 9" id="KW-0539">Nucleus</keyword>
<comment type="function">
    <text evidence="9">Component of the Mediator complex, a coactivator involved in the regulated transcription of nearly all RNA polymerase II-dependent genes. Mediator functions as a bridge to convey information from gene-specific regulatory proteins to the basal RNA polymerase II transcription machinery. Mediator is recruited to promoters by direct interactions with regulatory proteins and serves as a scaffold for the assembly of a functional preinitiation complex with RNA polymerase II and the general transcription factors.</text>
</comment>
<evidence type="ECO:0000256" key="8">
    <source>
        <dbReference type="ARBA" id="ARBA00032015"/>
    </source>
</evidence>
<evidence type="ECO:0000259" key="12">
    <source>
        <dbReference type="Pfam" id="PF11635"/>
    </source>
</evidence>
<dbReference type="InterPro" id="IPR048338">
    <property type="entry name" value="Mediator_Med16"/>
</dbReference>